<evidence type="ECO:0000256" key="1">
    <source>
        <dbReference type="ARBA" id="ARBA00022741"/>
    </source>
</evidence>
<feature type="domain" description="Protein kinase" evidence="4">
    <location>
        <begin position="129"/>
        <end position="414"/>
    </location>
</feature>
<dbReference type="PANTHER" id="PTHR47989">
    <property type="entry name" value="OS01G0750732 PROTEIN"/>
    <property type="match status" value="1"/>
</dbReference>
<comment type="caution">
    <text evidence="5">The sequence shown here is derived from an EMBL/GenBank/DDBJ whole genome shotgun (WGS) entry which is preliminary data.</text>
</comment>
<name>A0ABN9XXK9_9DINO</name>
<proteinExistence type="predicted"/>
<keyword evidence="2" id="KW-0067">ATP-binding</keyword>
<keyword evidence="6" id="KW-1185">Reference proteome</keyword>
<keyword evidence="1" id="KW-0547">Nucleotide-binding</keyword>
<evidence type="ECO:0000313" key="5">
    <source>
        <dbReference type="EMBL" id="CAK0903220.1"/>
    </source>
</evidence>
<dbReference type="Gene3D" id="3.30.200.20">
    <property type="entry name" value="Phosphorylase Kinase, domain 1"/>
    <property type="match status" value="1"/>
</dbReference>
<dbReference type="InterPro" id="IPR000719">
    <property type="entry name" value="Prot_kinase_dom"/>
</dbReference>
<dbReference type="PROSITE" id="PS50011">
    <property type="entry name" value="PROTEIN_KINASE_DOM"/>
    <property type="match status" value="1"/>
</dbReference>
<dbReference type="EMBL" id="CAUYUJ010021183">
    <property type="protein sequence ID" value="CAK0903220.1"/>
    <property type="molecule type" value="Genomic_DNA"/>
</dbReference>
<evidence type="ECO:0000313" key="6">
    <source>
        <dbReference type="Proteomes" id="UP001189429"/>
    </source>
</evidence>
<dbReference type="Proteomes" id="UP001189429">
    <property type="component" value="Unassembled WGS sequence"/>
</dbReference>
<dbReference type="PANTHER" id="PTHR47989:SF47">
    <property type="entry name" value="SERINE_THREONINE-PROTEIN KINASE PBL28-RELATED"/>
    <property type="match status" value="1"/>
</dbReference>
<feature type="non-terminal residue" evidence="5">
    <location>
        <position position="887"/>
    </location>
</feature>
<feature type="region of interest" description="Disordered" evidence="3">
    <location>
        <begin position="641"/>
        <end position="737"/>
    </location>
</feature>
<dbReference type="SMART" id="SM00220">
    <property type="entry name" value="S_TKc"/>
    <property type="match status" value="1"/>
</dbReference>
<organism evidence="5 6">
    <name type="scientific">Prorocentrum cordatum</name>
    <dbReference type="NCBI Taxonomy" id="2364126"/>
    <lineage>
        <taxon>Eukaryota</taxon>
        <taxon>Sar</taxon>
        <taxon>Alveolata</taxon>
        <taxon>Dinophyceae</taxon>
        <taxon>Prorocentrales</taxon>
        <taxon>Prorocentraceae</taxon>
        <taxon>Prorocentrum</taxon>
    </lineage>
</organism>
<evidence type="ECO:0000256" key="2">
    <source>
        <dbReference type="ARBA" id="ARBA00022840"/>
    </source>
</evidence>
<dbReference type="Gene3D" id="1.10.510.10">
    <property type="entry name" value="Transferase(Phosphotransferase) domain 1"/>
    <property type="match status" value="1"/>
</dbReference>
<protein>
    <recommendedName>
        <fullName evidence="4">Protein kinase domain-containing protein</fullName>
    </recommendedName>
</protein>
<dbReference type="Pfam" id="PF00069">
    <property type="entry name" value="Pkinase"/>
    <property type="match status" value="1"/>
</dbReference>
<sequence length="887" mass="91827">AGAAAPLELPRAQHRASVPSGLAACASPAAPFALPRQAALLRRHSLAVAAPAAAAAFEPASARPWRPSQPALAPVLAQGSLRVDAACDAALASPPQESLLSPAGIGTLRLRDICLQYPFSAVQAATARFDIRRKLGSGSAGTVYRGVMPDGSDVAVKEIDLAALGVDAIAAGFEEEVAILSKFRHPNLVVLMGWACEGSRRFLIYEYLNGGDVQQRLRRCKESPDSAPFSWRERLSAALDAATGLAHIHNARPHAFHRDVKSANILLGDGRAKVADFGLSCVARGRKDNDLLCRFTSGTPGYSCPTYISTGKVTEGSEVFSFGMVLLELLLNLMPAGRVQGNLVYPIRDAVQPDAPGALQRCMGALDPSAGWPYAVSAELASLALACVHPDDARRPLFNEVCRSLRSIQDRPAWAPPAGAAPCPTTPCPAAEQASSPSASVAGQHACAPVAAERPSTASSSEPPACAGPCVPAADSGAVASAAEAAAEGDLEGRPELTLELTHACPSAPAASPRRARALRLRPGALGGGRFAVELGRHCEAVGEWLEEVLPDPTSRRNVSRRACEVSWCAVPPAAGVAAEGAAVWLTAVGAGLLAVDGTVVHRGASAELRQGSQLQFLFQRPNGELGVTVAVALSWRWRRSAERPPPPEASGDSRGSSTSQPPPPPVAGAAGGAAQGSSRWGAWPSAAPGAREPPARLSTPRAGTADADGPLDEGTPRQPTPRLGPALGEPEAPAQARRARFLDASPAAWAPQAPWQAARPRSPSLPRACPSGGLAGAACGDEWALSCAFAAGLAREEALALHPSQRVLGLTLPLGGSGSVVGRQHQLSLFEALLAGRRTLLSLVSRSHVRLDRATEHSVRATNLSQNVLLVNEAVVLGCGEAAELQ</sequence>
<evidence type="ECO:0000259" key="4">
    <source>
        <dbReference type="PROSITE" id="PS50011"/>
    </source>
</evidence>
<evidence type="ECO:0000256" key="3">
    <source>
        <dbReference type="SAM" id="MobiDB-lite"/>
    </source>
</evidence>
<accession>A0ABN9XXK9</accession>
<dbReference type="SUPFAM" id="SSF56112">
    <property type="entry name" value="Protein kinase-like (PK-like)"/>
    <property type="match status" value="1"/>
</dbReference>
<gene>
    <name evidence="5" type="ORF">PCOR1329_LOCUS79581</name>
</gene>
<feature type="non-terminal residue" evidence="5">
    <location>
        <position position="1"/>
    </location>
</feature>
<dbReference type="InterPro" id="IPR011009">
    <property type="entry name" value="Kinase-like_dom_sf"/>
</dbReference>
<reference evidence="5" key="1">
    <citation type="submission" date="2023-10" db="EMBL/GenBank/DDBJ databases">
        <authorList>
            <person name="Chen Y."/>
            <person name="Shah S."/>
            <person name="Dougan E. K."/>
            <person name="Thang M."/>
            <person name="Chan C."/>
        </authorList>
    </citation>
    <scope>NUCLEOTIDE SEQUENCE [LARGE SCALE GENOMIC DNA]</scope>
</reference>